<evidence type="ECO:0000256" key="1">
    <source>
        <dbReference type="ARBA" id="ARBA00001946"/>
    </source>
</evidence>
<keyword evidence="3" id="KW-0808">Transferase</keyword>
<dbReference type="Pfam" id="PF01381">
    <property type="entry name" value="HTH_3"/>
    <property type="match status" value="1"/>
</dbReference>
<evidence type="ECO:0000256" key="8">
    <source>
        <dbReference type="PROSITE-ProRule" id="PRU00703"/>
    </source>
</evidence>
<keyword evidence="2" id="KW-0819">tRNA processing</keyword>
<protein>
    <submittedName>
        <fullName evidence="11">CBS domain-containing protein</fullName>
    </submittedName>
</protein>
<dbReference type="GO" id="GO:0000166">
    <property type="term" value="F:nucleotide binding"/>
    <property type="evidence" value="ECO:0007669"/>
    <property type="project" value="UniProtKB-KW"/>
</dbReference>
<evidence type="ECO:0000313" key="14">
    <source>
        <dbReference type="Proteomes" id="UP000317265"/>
    </source>
</evidence>
<dbReference type="CDD" id="cd00093">
    <property type="entry name" value="HTH_XRE"/>
    <property type="match status" value="1"/>
</dbReference>
<evidence type="ECO:0000313" key="12">
    <source>
        <dbReference type="EMBL" id="TDA37654.1"/>
    </source>
</evidence>
<dbReference type="InterPro" id="IPR017158">
    <property type="entry name" value="Tscrpt-reg_CBS-contain_prd"/>
</dbReference>
<keyword evidence="3" id="KW-0548">Nucleotidyltransferase</keyword>
<keyword evidence="6" id="KW-0460">Magnesium</keyword>
<accession>A0A520KG48</accession>
<dbReference type="PANTHER" id="PTHR47788">
    <property type="entry name" value="POLYA POLYMERASE"/>
    <property type="match status" value="1"/>
</dbReference>
<dbReference type="InterPro" id="IPR046342">
    <property type="entry name" value="CBS_dom_sf"/>
</dbReference>
<dbReference type="SUPFAM" id="SSF54631">
    <property type="entry name" value="CBS-domain pair"/>
    <property type="match status" value="1"/>
</dbReference>
<dbReference type="GO" id="GO:0046872">
    <property type="term" value="F:metal ion binding"/>
    <property type="evidence" value="ECO:0007669"/>
    <property type="project" value="UniProtKB-KW"/>
</dbReference>
<evidence type="ECO:0000256" key="4">
    <source>
        <dbReference type="ARBA" id="ARBA00022723"/>
    </source>
</evidence>
<evidence type="ECO:0000256" key="7">
    <source>
        <dbReference type="ARBA" id="ARBA00022884"/>
    </source>
</evidence>
<dbReference type="InterPro" id="IPR001387">
    <property type="entry name" value="Cro/C1-type_HTH"/>
</dbReference>
<evidence type="ECO:0000259" key="9">
    <source>
        <dbReference type="PROSITE" id="PS50943"/>
    </source>
</evidence>
<dbReference type="GO" id="GO:0003677">
    <property type="term" value="F:DNA binding"/>
    <property type="evidence" value="ECO:0007669"/>
    <property type="project" value="InterPro"/>
</dbReference>
<name>A0A520KG48_9CREN</name>
<dbReference type="PROSITE" id="PS50943">
    <property type="entry name" value="HTH_CROC1"/>
    <property type="match status" value="1"/>
</dbReference>
<dbReference type="SMART" id="SM00530">
    <property type="entry name" value="HTH_XRE"/>
    <property type="match status" value="1"/>
</dbReference>
<dbReference type="GO" id="GO:0003723">
    <property type="term" value="F:RNA binding"/>
    <property type="evidence" value="ECO:0007669"/>
    <property type="project" value="UniProtKB-KW"/>
</dbReference>
<evidence type="ECO:0000256" key="5">
    <source>
        <dbReference type="ARBA" id="ARBA00022741"/>
    </source>
</evidence>
<comment type="caution">
    <text evidence="11">The sequence shown here is derived from an EMBL/GenBank/DDBJ whole genome shotgun (WGS) entry which is preliminary data.</text>
</comment>
<dbReference type="Gene3D" id="1.10.260.40">
    <property type="entry name" value="lambda repressor-like DNA-binding domains"/>
    <property type="match status" value="1"/>
</dbReference>
<dbReference type="EMBL" id="QNVI01000066">
    <property type="protein sequence ID" value="TDA37654.1"/>
    <property type="molecule type" value="Genomic_DNA"/>
</dbReference>
<keyword evidence="4" id="KW-0479">Metal-binding</keyword>
<evidence type="ECO:0000313" key="13">
    <source>
        <dbReference type="Proteomes" id="UP000316080"/>
    </source>
</evidence>
<dbReference type="GO" id="GO:0008033">
    <property type="term" value="P:tRNA processing"/>
    <property type="evidence" value="ECO:0007669"/>
    <property type="project" value="UniProtKB-KW"/>
</dbReference>
<evidence type="ECO:0000256" key="3">
    <source>
        <dbReference type="ARBA" id="ARBA00022695"/>
    </source>
</evidence>
<proteinExistence type="predicted"/>
<dbReference type="EMBL" id="RXIH01000018">
    <property type="protein sequence ID" value="RZN56721.1"/>
    <property type="molecule type" value="Genomic_DNA"/>
</dbReference>
<dbReference type="Proteomes" id="UP000316080">
    <property type="component" value="Unassembled WGS sequence"/>
</dbReference>
<dbReference type="Gene3D" id="3.10.580.10">
    <property type="entry name" value="CBS-domain"/>
    <property type="match status" value="1"/>
</dbReference>
<evidence type="ECO:0000313" key="11">
    <source>
        <dbReference type="EMBL" id="RZN56721.1"/>
    </source>
</evidence>
<dbReference type="Proteomes" id="UP000317265">
    <property type="component" value="Unassembled WGS sequence"/>
</dbReference>
<sequence length="190" mass="21243">MVVDLVTPQELRKLRKKAGLTQKELAKRAGISQSLIARIEKGTVDPRLSTLRKIINIINEVLGEKKFLARSIMSSPVISLDVNDTIGKAIELMWKYGISQLPVFQNGKLVGSIREDSILNKIKNEKIEDLLNKKVYELKEESFPIVNVETSIEEIGRILLSGKPAVLVEDNGKIVGIITKIDLIAKQFIK</sequence>
<keyword evidence="8" id="KW-0129">CBS domain</keyword>
<dbReference type="PROSITE" id="PS51371">
    <property type="entry name" value="CBS"/>
    <property type="match status" value="1"/>
</dbReference>
<reference evidence="12 14" key="1">
    <citation type="journal article" date="2019" name="Nat. Microbiol.">
        <title>Expanding anaerobic alkane metabolism in the domain of Archaea.</title>
        <authorList>
            <person name="Wang Y."/>
            <person name="Wegener G."/>
            <person name="Hou J."/>
            <person name="Wang F."/>
            <person name="Xiao X."/>
        </authorList>
    </citation>
    <scope>NUCLEOTIDE SEQUENCE [LARGE SCALE GENOMIC DNA]</scope>
    <source>
        <strain evidence="12">WYZ-LMO11</strain>
    </source>
</reference>
<evidence type="ECO:0000259" key="10">
    <source>
        <dbReference type="PROSITE" id="PS51371"/>
    </source>
</evidence>
<evidence type="ECO:0000256" key="6">
    <source>
        <dbReference type="ARBA" id="ARBA00022842"/>
    </source>
</evidence>
<dbReference type="SMART" id="SM00116">
    <property type="entry name" value="CBS"/>
    <property type="match status" value="2"/>
</dbReference>
<feature type="domain" description="HTH cro/C1-type" evidence="9">
    <location>
        <begin position="11"/>
        <end position="65"/>
    </location>
</feature>
<dbReference type="InterPro" id="IPR052390">
    <property type="entry name" value="tRNA_nt/polyA_polymerase"/>
</dbReference>
<dbReference type="PIRSF" id="PIRSF037253">
    <property type="entry name" value="HTH_CBS_prd"/>
    <property type="match status" value="1"/>
</dbReference>
<evidence type="ECO:0000256" key="2">
    <source>
        <dbReference type="ARBA" id="ARBA00022694"/>
    </source>
</evidence>
<dbReference type="Pfam" id="PF00571">
    <property type="entry name" value="CBS"/>
    <property type="match status" value="2"/>
</dbReference>
<dbReference type="PANTHER" id="PTHR47788:SF1">
    <property type="entry name" value="A-ADDING TRNA NUCLEOTIDYLTRANSFERASE"/>
    <property type="match status" value="1"/>
</dbReference>
<reference evidence="11 13" key="2">
    <citation type="journal article" date="2019" name="Nat. Microbiol.">
        <title>Wide diversity of methane and short-chain alkane metabolisms in uncultured archaea.</title>
        <authorList>
            <person name="Borrel G."/>
            <person name="Adam P.S."/>
            <person name="McKay L.J."/>
            <person name="Chen L.X."/>
            <person name="Sierra-Garcia I.N."/>
            <person name="Sieber C.M."/>
            <person name="Letourneur Q."/>
            <person name="Ghozlane A."/>
            <person name="Andersen G.L."/>
            <person name="Li W.J."/>
            <person name="Hallam S.J."/>
            <person name="Muyzer G."/>
            <person name="de Oliveira V.M."/>
            <person name="Inskeep W.P."/>
            <person name="Banfield J.F."/>
            <person name="Gribaldo S."/>
        </authorList>
    </citation>
    <scope>NUCLEOTIDE SEQUENCE [LARGE SCALE GENOMIC DNA]</scope>
    <source>
        <strain evidence="11">Verst-YHS</strain>
    </source>
</reference>
<keyword evidence="7" id="KW-0694">RNA-binding</keyword>
<dbReference type="AlphaFoldDB" id="A0A520KG48"/>
<dbReference type="GO" id="GO:0016779">
    <property type="term" value="F:nucleotidyltransferase activity"/>
    <property type="evidence" value="ECO:0007669"/>
    <property type="project" value="UniProtKB-KW"/>
</dbReference>
<comment type="cofactor">
    <cofactor evidence="1">
        <name>Mg(2+)</name>
        <dbReference type="ChEBI" id="CHEBI:18420"/>
    </cofactor>
</comment>
<gene>
    <name evidence="12" type="ORF">DSO09_06500</name>
    <name evidence="11" type="ORF">EF809_02190</name>
</gene>
<feature type="domain" description="CBS" evidence="10">
    <location>
        <begin position="73"/>
        <end position="130"/>
    </location>
</feature>
<dbReference type="SUPFAM" id="SSF47413">
    <property type="entry name" value="lambda repressor-like DNA-binding domains"/>
    <property type="match status" value="1"/>
</dbReference>
<dbReference type="InterPro" id="IPR010982">
    <property type="entry name" value="Lambda_DNA-bd_dom_sf"/>
</dbReference>
<keyword evidence="5" id="KW-0547">Nucleotide-binding</keyword>
<organism evidence="11 13">
    <name type="scientific">Thermoproteota archaeon</name>
    <dbReference type="NCBI Taxonomy" id="2056631"/>
    <lineage>
        <taxon>Archaea</taxon>
        <taxon>Thermoproteota</taxon>
    </lineage>
</organism>
<dbReference type="InterPro" id="IPR000644">
    <property type="entry name" value="CBS_dom"/>
</dbReference>